<dbReference type="GO" id="GO:0016020">
    <property type="term" value="C:membrane"/>
    <property type="evidence" value="ECO:0007669"/>
    <property type="project" value="UniProtKB-SubCell"/>
</dbReference>
<accession>A0A1F5P477</accession>
<evidence type="ECO:0000256" key="5">
    <source>
        <dbReference type="SAM" id="Phobius"/>
    </source>
</evidence>
<protein>
    <recommendedName>
        <fullName evidence="8">DoxX subfamily</fullName>
    </recommendedName>
</protein>
<feature type="transmembrane region" description="Helical" evidence="5">
    <location>
        <begin position="71"/>
        <end position="97"/>
    </location>
</feature>
<keyword evidence="2 5" id="KW-0812">Transmembrane</keyword>
<name>A0A1F5P477_9BACT</name>
<feature type="transmembrane region" description="Helical" evidence="5">
    <location>
        <begin position="45"/>
        <end position="64"/>
    </location>
</feature>
<evidence type="ECO:0000256" key="3">
    <source>
        <dbReference type="ARBA" id="ARBA00022989"/>
    </source>
</evidence>
<keyword evidence="4 5" id="KW-0472">Membrane</keyword>
<organism evidence="6 7">
    <name type="scientific">Candidatus Doudnabacteria bacterium RIFCSPHIGHO2_01_FULL_49_9</name>
    <dbReference type="NCBI Taxonomy" id="1817827"/>
    <lineage>
        <taxon>Bacteria</taxon>
        <taxon>Candidatus Doudnaibacteriota</taxon>
    </lineage>
</organism>
<feature type="transmembrane region" description="Helical" evidence="5">
    <location>
        <begin position="7"/>
        <end position="25"/>
    </location>
</feature>
<evidence type="ECO:0000256" key="1">
    <source>
        <dbReference type="ARBA" id="ARBA00004141"/>
    </source>
</evidence>
<dbReference type="AlphaFoldDB" id="A0A1F5P477"/>
<dbReference type="Proteomes" id="UP000176339">
    <property type="component" value="Unassembled WGS sequence"/>
</dbReference>
<feature type="transmembrane region" description="Helical" evidence="5">
    <location>
        <begin position="109"/>
        <end position="128"/>
    </location>
</feature>
<gene>
    <name evidence="6" type="ORF">A2846_03655</name>
</gene>
<dbReference type="EMBL" id="MFEN01000003">
    <property type="protein sequence ID" value="OGE84594.1"/>
    <property type="molecule type" value="Genomic_DNA"/>
</dbReference>
<dbReference type="Pfam" id="PF07681">
    <property type="entry name" value="DoxX"/>
    <property type="match status" value="1"/>
</dbReference>
<keyword evidence="3 5" id="KW-1133">Transmembrane helix</keyword>
<evidence type="ECO:0000313" key="7">
    <source>
        <dbReference type="Proteomes" id="UP000176339"/>
    </source>
</evidence>
<comment type="caution">
    <text evidence="6">The sequence shown here is derived from an EMBL/GenBank/DDBJ whole genome shotgun (WGS) entry which is preliminary data.</text>
</comment>
<dbReference type="InterPro" id="IPR032808">
    <property type="entry name" value="DoxX"/>
</dbReference>
<evidence type="ECO:0000256" key="2">
    <source>
        <dbReference type="ARBA" id="ARBA00022692"/>
    </source>
</evidence>
<proteinExistence type="predicted"/>
<evidence type="ECO:0000256" key="4">
    <source>
        <dbReference type="ARBA" id="ARBA00023136"/>
    </source>
</evidence>
<comment type="subcellular location">
    <subcellularLocation>
        <location evidence="1">Membrane</location>
        <topology evidence="1">Multi-pass membrane protein</topology>
    </subcellularLocation>
</comment>
<evidence type="ECO:0000313" key="6">
    <source>
        <dbReference type="EMBL" id="OGE84594.1"/>
    </source>
</evidence>
<reference evidence="6 7" key="1">
    <citation type="journal article" date="2016" name="Nat. Commun.">
        <title>Thousands of microbial genomes shed light on interconnected biogeochemical processes in an aquifer system.</title>
        <authorList>
            <person name="Anantharaman K."/>
            <person name="Brown C.T."/>
            <person name="Hug L.A."/>
            <person name="Sharon I."/>
            <person name="Castelle C.J."/>
            <person name="Probst A.J."/>
            <person name="Thomas B.C."/>
            <person name="Singh A."/>
            <person name="Wilkins M.J."/>
            <person name="Karaoz U."/>
            <person name="Brodie E.L."/>
            <person name="Williams K.H."/>
            <person name="Hubbard S.S."/>
            <person name="Banfield J.F."/>
        </authorList>
    </citation>
    <scope>NUCLEOTIDE SEQUENCE [LARGE SCALE GENOMIC DNA]</scope>
</reference>
<sequence>MTQYHRVPLFLLRVGTGWLMFYAGITKLMDPSWSAIGYLQNAKTFGGFYSLFTGPNILPFINFINEWGLTLLGISLILGVFVRFSSILGIALMLLYYFPVLEFPYIPGAHAFIIDEHIIYASILFFFATSRPGRVWGLENWCSNLPICSRYPRLREWLG</sequence>
<evidence type="ECO:0008006" key="8">
    <source>
        <dbReference type="Google" id="ProtNLM"/>
    </source>
</evidence>